<dbReference type="Gene3D" id="1.25.40.10">
    <property type="entry name" value="Tetratricopeptide repeat domain"/>
    <property type="match status" value="3"/>
</dbReference>
<feature type="repeat" description="PPR" evidence="3">
    <location>
        <begin position="365"/>
        <end position="399"/>
    </location>
</feature>
<organism evidence="4 5">
    <name type="scientific">Arachis hypogaea</name>
    <name type="common">Peanut</name>
    <dbReference type="NCBI Taxonomy" id="3818"/>
    <lineage>
        <taxon>Eukaryota</taxon>
        <taxon>Viridiplantae</taxon>
        <taxon>Streptophyta</taxon>
        <taxon>Embryophyta</taxon>
        <taxon>Tracheophyta</taxon>
        <taxon>Spermatophyta</taxon>
        <taxon>Magnoliopsida</taxon>
        <taxon>eudicotyledons</taxon>
        <taxon>Gunneridae</taxon>
        <taxon>Pentapetalae</taxon>
        <taxon>rosids</taxon>
        <taxon>fabids</taxon>
        <taxon>Fabales</taxon>
        <taxon>Fabaceae</taxon>
        <taxon>Papilionoideae</taxon>
        <taxon>50 kb inversion clade</taxon>
        <taxon>dalbergioids sensu lato</taxon>
        <taxon>Dalbergieae</taxon>
        <taxon>Pterocarpus clade</taxon>
        <taxon>Arachis</taxon>
    </lineage>
</organism>
<dbReference type="PROSITE" id="PS51375">
    <property type="entry name" value="PPR"/>
    <property type="match status" value="6"/>
</dbReference>
<feature type="repeat" description="PPR" evidence="3">
    <location>
        <begin position="259"/>
        <end position="293"/>
    </location>
</feature>
<comment type="similarity">
    <text evidence="1">Belongs to the PPR family. P subfamily.</text>
</comment>
<evidence type="ECO:0000256" key="1">
    <source>
        <dbReference type="ARBA" id="ARBA00007626"/>
    </source>
</evidence>
<dbReference type="InterPro" id="IPR011990">
    <property type="entry name" value="TPR-like_helical_dom_sf"/>
</dbReference>
<evidence type="ECO:0000313" key="4">
    <source>
        <dbReference type="EMBL" id="RYQ81930.1"/>
    </source>
</evidence>
<feature type="repeat" description="PPR" evidence="3">
    <location>
        <begin position="329"/>
        <end position="363"/>
    </location>
</feature>
<feature type="repeat" description="PPR" evidence="3">
    <location>
        <begin position="221"/>
        <end position="255"/>
    </location>
</feature>
<dbReference type="NCBIfam" id="TIGR00756">
    <property type="entry name" value="PPR"/>
    <property type="match status" value="4"/>
</dbReference>
<dbReference type="PANTHER" id="PTHR47941">
    <property type="entry name" value="PENTATRICOPEPTIDE REPEAT-CONTAINING PROTEIN 3, MITOCHONDRIAL"/>
    <property type="match status" value="1"/>
</dbReference>
<dbReference type="Pfam" id="PF13041">
    <property type="entry name" value="PPR_2"/>
    <property type="match status" value="2"/>
</dbReference>
<gene>
    <name evidence="4" type="ORF">Ahy_B10g100519</name>
</gene>
<name>A0A444WX05_ARAHY</name>
<feature type="repeat" description="PPR" evidence="3">
    <location>
        <begin position="186"/>
        <end position="220"/>
    </location>
</feature>
<dbReference type="InterPro" id="IPR002885">
    <property type="entry name" value="PPR_rpt"/>
</dbReference>
<evidence type="ECO:0000256" key="3">
    <source>
        <dbReference type="PROSITE-ProRule" id="PRU00708"/>
    </source>
</evidence>
<accession>A0A444WX05</accession>
<protein>
    <recommendedName>
        <fullName evidence="6">Pentatricopeptide repeat-containing protein</fullName>
    </recommendedName>
</protein>
<comment type="caution">
    <text evidence="4">The sequence shown here is derived from an EMBL/GenBank/DDBJ whole genome shotgun (WGS) entry which is preliminary data.</text>
</comment>
<sequence>MLFRCGIIVQKLSQIQNSSFSVNVEEVNGLESYVDKVYNSVMDSSLGFNNLENALDQLGVPLSTPLVTEVLYRLRYDEKIAFRFFTWAGCQQNYSHEPCAYNDMMDILSCTKCKTKQFRIVCDMLEYMKRHNKNTVLKLAKKKRIRVKTQPEINAFNLLLDALCKCCLVEDAEGLYKKVRKRIRPNADTHNILVFGWCKVRNPTRAMKFLEEMIELGQKPDNFTYNTALDTFFKAAMITEALNLVEFMRTKGSTISSPTAKTYAIVIVALVQNDRMEECFEHTGHMISNGCLPGVSTYKDIIEGMCLNGKIDEAYKFVDEMGNKGYPLDIVTYNCFLKILCDNKKSEEALKLYGRMIEFGCLPSTGHTYCVVVEGLFRCNRIDDAFILLEELINKGIKLPYRKLDSFLMQLSIIGDLHAIHRLSDHMRKFYNHAMARRYALSQKRKSMSLRGKWLVAQQAELQMVDKC</sequence>
<proteinExistence type="inferred from homology"/>
<dbReference type="Proteomes" id="UP000289738">
    <property type="component" value="Chromosome B10"/>
</dbReference>
<keyword evidence="2" id="KW-0677">Repeat</keyword>
<dbReference type="STRING" id="3818.A0A444WX05"/>
<dbReference type="Pfam" id="PF01535">
    <property type="entry name" value="PPR"/>
    <property type="match status" value="3"/>
</dbReference>
<evidence type="ECO:0008006" key="6">
    <source>
        <dbReference type="Google" id="ProtNLM"/>
    </source>
</evidence>
<keyword evidence="5" id="KW-1185">Reference proteome</keyword>
<dbReference type="EMBL" id="SDMP01000020">
    <property type="protein sequence ID" value="RYQ81930.1"/>
    <property type="molecule type" value="Genomic_DNA"/>
</dbReference>
<dbReference type="AlphaFoldDB" id="A0A444WX05"/>
<reference evidence="4 5" key="1">
    <citation type="submission" date="2019-01" db="EMBL/GenBank/DDBJ databases">
        <title>Sequencing of cultivated peanut Arachis hypogaea provides insights into genome evolution and oil improvement.</title>
        <authorList>
            <person name="Chen X."/>
        </authorList>
    </citation>
    <scope>NUCLEOTIDE SEQUENCE [LARGE SCALE GENOMIC DNA]</scope>
    <source>
        <strain evidence="5">cv. Fuhuasheng</strain>
        <tissue evidence="4">Leaves</tissue>
    </source>
</reference>
<evidence type="ECO:0000313" key="5">
    <source>
        <dbReference type="Proteomes" id="UP000289738"/>
    </source>
</evidence>
<evidence type="ECO:0000256" key="2">
    <source>
        <dbReference type="ARBA" id="ARBA00022737"/>
    </source>
</evidence>
<feature type="repeat" description="PPR" evidence="3">
    <location>
        <begin position="294"/>
        <end position="328"/>
    </location>
</feature>